<evidence type="ECO:0000313" key="3">
    <source>
        <dbReference type="EMBL" id="CCC95568.1"/>
    </source>
</evidence>
<protein>
    <submittedName>
        <fullName evidence="3">Uncharacterized protein TCIL3000_11_10400</fullName>
    </submittedName>
</protein>
<reference evidence="3" key="1">
    <citation type="journal article" date="2012" name="Proc. Natl. Acad. Sci. U.S.A.">
        <title>Antigenic diversity is generated by distinct evolutionary mechanisms in African trypanosome species.</title>
        <authorList>
            <person name="Jackson A.P."/>
            <person name="Berry A."/>
            <person name="Aslett M."/>
            <person name="Allison H.C."/>
            <person name="Burton P."/>
            <person name="Vavrova-Anderson J."/>
            <person name="Brown R."/>
            <person name="Browne H."/>
            <person name="Corton N."/>
            <person name="Hauser H."/>
            <person name="Gamble J."/>
            <person name="Gilderthorp R."/>
            <person name="Marcello L."/>
            <person name="McQuillan J."/>
            <person name="Otto T.D."/>
            <person name="Quail M.A."/>
            <person name="Sanders M.J."/>
            <person name="van Tonder A."/>
            <person name="Ginger M.L."/>
            <person name="Field M.C."/>
            <person name="Barry J.D."/>
            <person name="Hertz-Fowler C."/>
            <person name="Berriman M."/>
        </authorList>
    </citation>
    <scope>NUCLEOTIDE SEQUENCE</scope>
    <source>
        <strain evidence="3">IL3000</strain>
    </source>
</reference>
<dbReference type="EMBL" id="HE575324">
    <property type="protein sequence ID" value="CCC95568.1"/>
    <property type="molecule type" value="Genomic_DNA"/>
</dbReference>
<accession>G0V1P7</accession>
<dbReference type="PANTHER" id="PTHR11242:SF0">
    <property type="entry name" value="TPR_REGION DOMAIN-CONTAINING PROTEIN"/>
    <property type="match status" value="1"/>
</dbReference>
<dbReference type="SMART" id="SM00028">
    <property type="entry name" value="TPR"/>
    <property type="match status" value="2"/>
</dbReference>
<proteinExistence type="predicted"/>
<dbReference type="InterPro" id="IPR011990">
    <property type="entry name" value="TPR-like_helical_dom_sf"/>
</dbReference>
<dbReference type="InterPro" id="IPR039663">
    <property type="entry name" value="AIP/AIPL1/TTC9"/>
</dbReference>
<dbReference type="Gene3D" id="1.25.40.10">
    <property type="entry name" value="Tetratricopeptide repeat domain"/>
    <property type="match status" value="1"/>
</dbReference>
<evidence type="ECO:0000256" key="1">
    <source>
        <dbReference type="ARBA" id="ARBA00022737"/>
    </source>
</evidence>
<sequence>MMSGGAVSGPSDTSIGPITYVLIPADDGKMVEEVTFAGGSDEALRGAIARHFRQQLLSQEQKIEMTKHLARKANEGAKHGDDGTAQPMINEQQSELISDYLEQTSFEIIPIVMPVRNNKFIGTSLYIDDSGRFKDLSLNSRASRIAQRDIRGDAFLLSNHDDPALDEWGRVDCTMSTYEMLLANPPSTTYHTTDREQMAALTMQRENDAKRLTEEDIAGAKKSKEDGNQFFSVGDLKAAVQAYSECVDLTEGRRDLLHNEQEVTALRIAALLNRSLCLHRLGKNDDAARSAEMAIQLDGNNLKAYHHLTVSLCSSHDYEGATRSLDQYERLGADPKDVLRIRQAINNGRKIMLKEEKKKYSKLFK</sequence>
<dbReference type="PANTHER" id="PTHR11242">
    <property type="entry name" value="ARYL HYDROCARBON RECEPTOR INTERACTING PROTEIN RELATED"/>
    <property type="match status" value="1"/>
</dbReference>
<dbReference type="VEuPathDB" id="TriTrypDB:TcIL3000.11.10400"/>
<dbReference type="InterPro" id="IPR019734">
    <property type="entry name" value="TPR_rpt"/>
</dbReference>
<keyword evidence="1" id="KW-0677">Repeat</keyword>
<name>G0V1P7_TRYCI</name>
<organism evidence="3">
    <name type="scientific">Trypanosoma congolense (strain IL3000)</name>
    <dbReference type="NCBI Taxonomy" id="1068625"/>
    <lineage>
        <taxon>Eukaryota</taxon>
        <taxon>Discoba</taxon>
        <taxon>Euglenozoa</taxon>
        <taxon>Kinetoplastea</taxon>
        <taxon>Metakinetoplastina</taxon>
        <taxon>Trypanosomatida</taxon>
        <taxon>Trypanosomatidae</taxon>
        <taxon>Trypanosoma</taxon>
        <taxon>Nannomonas</taxon>
    </lineage>
</organism>
<dbReference type="SUPFAM" id="SSF48452">
    <property type="entry name" value="TPR-like"/>
    <property type="match status" value="1"/>
</dbReference>
<keyword evidence="2" id="KW-0802">TPR repeat</keyword>
<dbReference type="AlphaFoldDB" id="G0V1P7"/>
<gene>
    <name evidence="3" type="ORF">TCIL3000_11_10400</name>
</gene>
<evidence type="ECO:0000256" key="2">
    <source>
        <dbReference type="ARBA" id="ARBA00022803"/>
    </source>
</evidence>